<comment type="caution">
    <text evidence="3">The sequence shown here is derived from an EMBL/GenBank/DDBJ whole genome shotgun (WGS) entry which is preliminary data.</text>
</comment>
<evidence type="ECO:0000313" key="3">
    <source>
        <dbReference type="EMBL" id="EQM63093.1"/>
    </source>
</evidence>
<gene>
    <name evidence="3" type="ORF">H359_0221</name>
</gene>
<dbReference type="EMBL" id="APJW01000001">
    <property type="protein sequence ID" value="EQM63093.1"/>
    <property type="molecule type" value="Genomic_DNA"/>
</dbReference>
<feature type="domain" description="Methylated-DNA-[protein]-cysteine S-methyltransferase DNA binding" evidence="2">
    <location>
        <begin position="91"/>
        <end position="165"/>
    </location>
</feature>
<reference evidence="3 4" key="1">
    <citation type="submission" date="2013-07" db="EMBL/GenBank/DDBJ databases">
        <title>Isolation of a new Chlamydia species from the feral Sacred Ibis (Threskiornis aethiopicus): Chlamydia ibidis.</title>
        <authorList>
            <person name="Vorimore F."/>
            <person name="Hsia R.-C."/>
            <person name="Huot-Creasy H."/>
            <person name="Bastian S."/>
            <person name="Deruyter L."/>
            <person name="Passet A."/>
            <person name="Sachse K."/>
            <person name="Bavoil P."/>
            <person name="Myers G."/>
            <person name="Laroucau K."/>
        </authorList>
    </citation>
    <scope>NUCLEOTIDE SEQUENCE [LARGE SCALE GENOMIC DNA]</scope>
    <source>
        <strain evidence="3 4">10-1398/6</strain>
    </source>
</reference>
<sequence>MVSENSKHSLYQACSQGLSVAKRPPLQLIVHFENNTVVKTRLSIAPVFSCLFLGPGSHKAMEDIVVWCAKYTEKMSPSPTSYIKKSQLSHTQQEILDCIANIPFGHTMTSYEVARIINTDFQTVEKFCSYNPFVLLYPCHRVIRENYNDSSLGEQTRNILLQFEGIHLK</sequence>
<evidence type="ECO:0000256" key="1">
    <source>
        <dbReference type="ARBA" id="ARBA00022763"/>
    </source>
</evidence>
<keyword evidence="4" id="KW-1185">Reference proteome</keyword>
<dbReference type="InterPro" id="IPR036217">
    <property type="entry name" value="MethylDNA_cys_MeTrfase_DNAb"/>
</dbReference>
<name>A0ABP2XF86_9CHLA</name>
<evidence type="ECO:0000313" key="4">
    <source>
        <dbReference type="Proteomes" id="UP000016064"/>
    </source>
</evidence>
<keyword evidence="3" id="KW-0489">Methyltransferase</keyword>
<keyword evidence="1" id="KW-0227">DNA damage</keyword>
<dbReference type="Proteomes" id="UP000016064">
    <property type="component" value="Unassembled WGS sequence"/>
</dbReference>
<dbReference type="GO" id="GO:0008168">
    <property type="term" value="F:methyltransferase activity"/>
    <property type="evidence" value="ECO:0007669"/>
    <property type="project" value="UniProtKB-KW"/>
</dbReference>
<accession>A0ABP2XF86</accession>
<keyword evidence="3" id="KW-0808">Transferase</keyword>
<dbReference type="Pfam" id="PF01035">
    <property type="entry name" value="DNA_binding_1"/>
    <property type="match status" value="1"/>
</dbReference>
<dbReference type="CDD" id="cd06445">
    <property type="entry name" value="ATase"/>
    <property type="match status" value="1"/>
</dbReference>
<dbReference type="SUPFAM" id="SSF46767">
    <property type="entry name" value="Methylated DNA-protein cysteine methyltransferase, C-terminal domain"/>
    <property type="match status" value="1"/>
</dbReference>
<dbReference type="PANTHER" id="PTHR10815">
    <property type="entry name" value="METHYLATED-DNA--PROTEIN-CYSTEINE METHYLTRANSFERASE"/>
    <property type="match status" value="1"/>
</dbReference>
<dbReference type="InterPro" id="IPR036388">
    <property type="entry name" value="WH-like_DNA-bd_sf"/>
</dbReference>
<dbReference type="RefSeq" id="WP_021119527.1">
    <property type="nucleotide sequence ID" value="NZ_APJW01000001.1"/>
</dbReference>
<protein>
    <submittedName>
        <fullName evidence="3">6-O-methylguanine DNA methyltransferase, DNA binding domain protein</fullName>
    </submittedName>
</protein>
<dbReference type="GO" id="GO:0032259">
    <property type="term" value="P:methylation"/>
    <property type="evidence" value="ECO:0007669"/>
    <property type="project" value="UniProtKB-KW"/>
</dbReference>
<organism evidence="3 4">
    <name type="scientific">Chlamydia ibidis 10-1398/6</name>
    <dbReference type="NCBI Taxonomy" id="1046581"/>
    <lineage>
        <taxon>Bacteria</taxon>
        <taxon>Pseudomonadati</taxon>
        <taxon>Chlamydiota</taxon>
        <taxon>Chlamydiia</taxon>
        <taxon>Chlamydiales</taxon>
        <taxon>Chlamydiaceae</taxon>
        <taxon>Chlamydia/Chlamydophila group</taxon>
        <taxon>Chlamydia</taxon>
    </lineage>
</organism>
<dbReference type="InterPro" id="IPR014048">
    <property type="entry name" value="MethylDNA_cys_MeTrfase_DNA-bd"/>
</dbReference>
<proteinExistence type="predicted"/>
<evidence type="ECO:0000259" key="2">
    <source>
        <dbReference type="Pfam" id="PF01035"/>
    </source>
</evidence>
<dbReference type="PANTHER" id="PTHR10815:SF13">
    <property type="entry name" value="METHYLATED-DNA--PROTEIN-CYSTEINE METHYLTRANSFERASE"/>
    <property type="match status" value="1"/>
</dbReference>
<dbReference type="Gene3D" id="1.10.10.10">
    <property type="entry name" value="Winged helix-like DNA-binding domain superfamily/Winged helix DNA-binding domain"/>
    <property type="match status" value="1"/>
</dbReference>